<reference evidence="7" key="1">
    <citation type="submission" date="2021-02" db="EMBL/GenBank/DDBJ databases">
        <authorList>
            <person name="Steward A R."/>
        </authorList>
    </citation>
    <scope>NUCLEOTIDE SEQUENCE</scope>
</reference>
<evidence type="ECO:0000256" key="3">
    <source>
        <dbReference type="ARBA" id="ARBA00022692"/>
    </source>
</evidence>
<evidence type="ECO:0000256" key="4">
    <source>
        <dbReference type="ARBA" id="ARBA00022989"/>
    </source>
</evidence>
<dbReference type="GO" id="GO:0005886">
    <property type="term" value="C:plasma membrane"/>
    <property type="evidence" value="ECO:0007669"/>
    <property type="project" value="UniProtKB-SubCell"/>
</dbReference>
<comment type="subcellular location">
    <subcellularLocation>
        <location evidence="1">Cell membrane</location>
        <topology evidence="1">Multi-pass membrane protein</topology>
    </subcellularLocation>
</comment>
<dbReference type="InterPro" id="IPR013604">
    <property type="entry name" value="7TM_chemorcpt"/>
</dbReference>
<evidence type="ECO:0000256" key="6">
    <source>
        <dbReference type="SAM" id="Phobius"/>
    </source>
</evidence>
<dbReference type="EMBL" id="CAJOBZ010000013">
    <property type="protein sequence ID" value="CAF4841282.1"/>
    <property type="molecule type" value="Genomic_DNA"/>
</dbReference>
<feature type="transmembrane region" description="Helical" evidence="6">
    <location>
        <begin position="181"/>
        <end position="198"/>
    </location>
</feature>
<accession>A0A821RHY4</accession>
<dbReference type="OrthoDB" id="7477935at2759"/>
<protein>
    <recommendedName>
        <fullName evidence="9">Gustatory receptor</fullName>
    </recommendedName>
</protein>
<gene>
    <name evidence="7" type="ORF">PMACD_LOCUS6189</name>
</gene>
<evidence type="ECO:0000256" key="2">
    <source>
        <dbReference type="ARBA" id="ARBA00022475"/>
    </source>
</evidence>
<keyword evidence="3 6" id="KW-0812">Transmembrane</keyword>
<feature type="transmembrane region" description="Helical" evidence="6">
    <location>
        <begin position="102"/>
        <end position="124"/>
    </location>
</feature>
<feature type="transmembrane region" description="Helical" evidence="6">
    <location>
        <begin position="76"/>
        <end position="96"/>
    </location>
</feature>
<keyword evidence="5 6" id="KW-0472">Membrane</keyword>
<dbReference type="Proteomes" id="UP000663880">
    <property type="component" value="Unassembled WGS sequence"/>
</dbReference>
<organism evidence="7 8">
    <name type="scientific">Pieris macdunnoughi</name>
    <dbReference type="NCBI Taxonomy" id="345717"/>
    <lineage>
        <taxon>Eukaryota</taxon>
        <taxon>Metazoa</taxon>
        <taxon>Ecdysozoa</taxon>
        <taxon>Arthropoda</taxon>
        <taxon>Hexapoda</taxon>
        <taxon>Insecta</taxon>
        <taxon>Pterygota</taxon>
        <taxon>Neoptera</taxon>
        <taxon>Endopterygota</taxon>
        <taxon>Lepidoptera</taxon>
        <taxon>Glossata</taxon>
        <taxon>Ditrysia</taxon>
        <taxon>Papilionoidea</taxon>
        <taxon>Pieridae</taxon>
        <taxon>Pierinae</taxon>
        <taxon>Pieris</taxon>
    </lineage>
</organism>
<comment type="caution">
    <text evidence="7">The sequence shown here is derived from an EMBL/GenBank/DDBJ whole genome shotgun (WGS) entry which is preliminary data.</text>
</comment>
<sequence>MAEISKTISNLPSVMIYEMLWSRMVFLRKWLNSKLIHGNLDEKQFCLRKFLHLYKTLLDNVTKVYNILAIQALLELVYYFVTLLADVHSAIMLVISKGIWDIPLSILIISLINFLLLLIGPVFLELTLNEYEKLMSLISTELIHCKDEAYREQILTTLEYLEVRPPRYTIWRIISMDLKQVVSVFDLLVTYIIILLSFQL</sequence>
<name>A0A821RHY4_9NEOP</name>
<evidence type="ECO:0008006" key="9">
    <source>
        <dbReference type="Google" id="ProtNLM"/>
    </source>
</evidence>
<evidence type="ECO:0000256" key="1">
    <source>
        <dbReference type="ARBA" id="ARBA00004651"/>
    </source>
</evidence>
<evidence type="ECO:0000313" key="7">
    <source>
        <dbReference type="EMBL" id="CAF4841282.1"/>
    </source>
</evidence>
<proteinExistence type="predicted"/>
<dbReference type="Pfam" id="PF08395">
    <property type="entry name" value="7tm_7"/>
    <property type="match status" value="1"/>
</dbReference>
<evidence type="ECO:0000313" key="8">
    <source>
        <dbReference type="Proteomes" id="UP000663880"/>
    </source>
</evidence>
<keyword evidence="4 6" id="KW-1133">Transmembrane helix</keyword>
<dbReference type="AlphaFoldDB" id="A0A821RHY4"/>
<keyword evidence="2" id="KW-1003">Cell membrane</keyword>
<keyword evidence="8" id="KW-1185">Reference proteome</keyword>
<dbReference type="GO" id="GO:0050909">
    <property type="term" value="P:sensory perception of taste"/>
    <property type="evidence" value="ECO:0007669"/>
    <property type="project" value="InterPro"/>
</dbReference>
<evidence type="ECO:0000256" key="5">
    <source>
        <dbReference type="ARBA" id="ARBA00023136"/>
    </source>
</evidence>